<dbReference type="GO" id="GO:0005886">
    <property type="term" value="C:plasma membrane"/>
    <property type="evidence" value="ECO:0007669"/>
    <property type="project" value="UniProtKB-SubCell"/>
</dbReference>
<evidence type="ECO:0000256" key="2">
    <source>
        <dbReference type="ARBA" id="ARBA00022475"/>
    </source>
</evidence>
<evidence type="ECO:0000313" key="8">
    <source>
        <dbReference type="Proteomes" id="UP000717624"/>
    </source>
</evidence>
<dbReference type="PANTHER" id="PTHR30086:SF20">
    <property type="entry name" value="ARGININE EXPORTER PROTEIN ARGO-RELATED"/>
    <property type="match status" value="1"/>
</dbReference>
<keyword evidence="5 6" id="KW-0472">Membrane</keyword>
<dbReference type="PANTHER" id="PTHR30086">
    <property type="entry name" value="ARGININE EXPORTER PROTEIN ARGO"/>
    <property type="match status" value="1"/>
</dbReference>
<name>A0A938Y290_9BACL</name>
<proteinExistence type="predicted"/>
<dbReference type="Proteomes" id="UP000717624">
    <property type="component" value="Unassembled WGS sequence"/>
</dbReference>
<evidence type="ECO:0000256" key="1">
    <source>
        <dbReference type="ARBA" id="ARBA00004651"/>
    </source>
</evidence>
<dbReference type="AlphaFoldDB" id="A0A938Y290"/>
<dbReference type="EMBL" id="JAFBEB010000009">
    <property type="protein sequence ID" value="MBM7591059.1"/>
    <property type="molecule type" value="Genomic_DNA"/>
</dbReference>
<evidence type="ECO:0000313" key="7">
    <source>
        <dbReference type="EMBL" id="MBM7591059.1"/>
    </source>
</evidence>
<dbReference type="GO" id="GO:0015171">
    <property type="term" value="F:amino acid transmembrane transporter activity"/>
    <property type="evidence" value="ECO:0007669"/>
    <property type="project" value="TreeGrafter"/>
</dbReference>
<feature type="transmembrane region" description="Helical" evidence="6">
    <location>
        <begin position="39"/>
        <end position="68"/>
    </location>
</feature>
<feature type="transmembrane region" description="Helical" evidence="6">
    <location>
        <begin position="74"/>
        <end position="91"/>
    </location>
</feature>
<protein>
    <submittedName>
        <fullName evidence="7">L-lysine exporter family protein LysE/ArgO</fullName>
    </submittedName>
</protein>
<organism evidence="7 8">
    <name type="scientific">Brevibacillus fulvus</name>
    <dbReference type="NCBI Taxonomy" id="1125967"/>
    <lineage>
        <taxon>Bacteria</taxon>
        <taxon>Bacillati</taxon>
        <taxon>Bacillota</taxon>
        <taxon>Bacilli</taxon>
        <taxon>Bacillales</taxon>
        <taxon>Paenibacillaceae</taxon>
        <taxon>Brevibacillus</taxon>
    </lineage>
</organism>
<dbReference type="Pfam" id="PF01810">
    <property type="entry name" value="LysE"/>
    <property type="match status" value="1"/>
</dbReference>
<keyword evidence="4 6" id="KW-1133">Transmembrane helix</keyword>
<evidence type="ECO:0000256" key="6">
    <source>
        <dbReference type="SAM" id="Phobius"/>
    </source>
</evidence>
<dbReference type="RefSeq" id="WP_204518801.1">
    <property type="nucleotide sequence ID" value="NZ_BAABIN010000014.1"/>
</dbReference>
<keyword evidence="2" id="KW-1003">Cell membrane</keyword>
<comment type="caution">
    <text evidence="7">The sequence shown here is derived from an EMBL/GenBank/DDBJ whole genome shotgun (WGS) entry which is preliminary data.</text>
</comment>
<evidence type="ECO:0000256" key="4">
    <source>
        <dbReference type="ARBA" id="ARBA00022989"/>
    </source>
</evidence>
<sequence>MLSAFMHGFLLAIGLILPLGAQNVFVFTQGATQQRFSRALPVVFTAAICDTILILLAVLGVSLVVLTVTWLKTLLFAIGIFFLLYMGWLTWKSKPETGSSQQAERFSPKKQMMFAASVSLLNPHAILDTVGVIGTSSLVYAGGEKWSYTIACILVSCVWFFALALAGRMVGQLDRSGRLLRILNRLSALIMWGVAVYMAVSLYHTLS</sequence>
<comment type="subcellular location">
    <subcellularLocation>
        <location evidence="1">Cell membrane</location>
        <topology evidence="1">Multi-pass membrane protein</topology>
    </subcellularLocation>
</comment>
<keyword evidence="8" id="KW-1185">Reference proteome</keyword>
<feature type="transmembrane region" description="Helical" evidence="6">
    <location>
        <begin position="6"/>
        <end position="27"/>
    </location>
</feature>
<evidence type="ECO:0000256" key="5">
    <source>
        <dbReference type="ARBA" id="ARBA00023136"/>
    </source>
</evidence>
<keyword evidence="3 6" id="KW-0812">Transmembrane</keyword>
<gene>
    <name evidence="7" type="ORF">JOD01_002685</name>
</gene>
<evidence type="ECO:0000256" key="3">
    <source>
        <dbReference type="ARBA" id="ARBA00022692"/>
    </source>
</evidence>
<dbReference type="InterPro" id="IPR001123">
    <property type="entry name" value="LeuE-type"/>
</dbReference>
<accession>A0A938Y290</accession>
<feature type="transmembrane region" description="Helical" evidence="6">
    <location>
        <begin position="112"/>
        <end position="134"/>
    </location>
</feature>
<feature type="transmembrane region" description="Helical" evidence="6">
    <location>
        <begin position="146"/>
        <end position="166"/>
    </location>
</feature>
<feature type="transmembrane region" description="Helical" evidence="6">
    <location>
        <begin position="186"/>
        <end position="206"/>
    </location>
</feature>
<reference evidence="7" key="1">
    <citation type="submission" date="2021-01" db="EMBL/GenBank/DDBJ databases">
        <title>Genomic Encyclopedia of Type Strains, Phase IV (KMG-IV): sequencing the most valuable type-strain genomes for metagenomic binning, comparative biology and taxonomic classification.</title>
        <authorList>
            <person name="Goeker M."/>
        </authorList>
    </citation>
    <scope>NUCLEOTIDE SEQUENCE</scope>
    <source>
        <strain evidence="7">DSM 25523</strain>
    </source>
</reference>